<reference evidence="5" key="2">
    <citation type="journal article" date="2021" name="PeerJ">
        <title>Extensive microbial diversity within the chicken gut microbiome revealed by metagenomics and culture.</title>
        <authorList>
            <person name="Gilroy R."/>
            <person name="Ravi A."/>
            <person name="Getino M."/>
            <person name="Pursley I."/>
            <person name="Horton D.L."/>
            <person name="Alikhan N.F."/>
            <person name="Baker D."/>
            <person name="Gharbi K."/>
            <person name="Hall N."/>
            <person name="Watson M."/>
            <person name="Adriaenssens E.M."/>
            <person name="Foster-Nyarko E."/>
            <person name="Jarju S."/>
            <person name="Secka A."/>
            <person name="Antonio M."/>
            <person name="Oren A."/>
            <person name="Chaudhuri R.R."/>
            <person name="La Ragione R."/>
            <person name="Hildebrand F."/>
            <person name="Pallen M.J."/>
        </authorList>
    </citation>
    <scope>NUCLEOTIDE SEQUENCE</scope>
    <source>
        <strain evidence="5">ChiBcec15-4380</strain>
    </source>
</reference>
<dbReference type="EC" id="5.6.2.3" evidence="3"/>
<dbReference type="PANTHER" id="PTHR43788">
    <property type="entry name" value="DNA2/NAM7 HELICASE FAMILY MEMBER"/>
    <property type="match status" value="1"/>
</dbReference>
<dbReference type="InterPro" id="IPR006345">
    <property type="entry name" value="RecD2"/>
</dbReference>
<accession>A0A9D1DGW1</accession>
<keyword evidence="3 5" id="KW-0347">Helicase</keyword>
<dbReference type="AlphaFoldDB" id="A0A9D1DGW1"/>
<evidence type="ECO:0000259" key="4">
    <source>
        <dbReference type="SMART" id="SM00382"/>
    </source>
</evidence>
<comment type="similarity">
    <text evidence="3">Belongs to the RecD family. RecD2 subfamily.</text>
</comment>
<evidence type="ECO:0000256" key="3">
    <source>
        <dbReference type="HAMAP-Rule" id="MF_01488"/>
    </source>
</evidence>
<comment type="function">
    <text evidence="3">DNA-dependent ATPase and ATP-dependent 5'-3' DNA helicase. Has no activity on blunt DNA or DNA with 3'-overhangs, requires at least 10 bases of 5'-ssDNA for helicase activity.</text>
</comment>
<evidence type="ECO:0000256" key="1">
    <source>
        <dbReference type="ARBA" id="ARBA00022741"/>
    </source>
</evidence>
<keyword evidence="3" id="KW-0238">DNA-binding</keyword>
<dbReference type="InterPro" id="IPR029493">
    <property type="entry name" value="RecD2-like_HHH"/>
</dbReference>
<keyword evidence="2 3" id="KW-0067">ATP-binding</keyword>
<keyword evidence="3" id="KW-0413">Isomerase</keyword>
<dbReference type="InterPro" id="IPR027417">
    <property type="entry name" value="P-loop_NTPase"/>
</dbReference>
<proteinExistence type="inferred from homology"/>
<dbReference type="SMART" id="SM00382">
    <property type="entry name" value="AAA"/>
    <property type="match status" value="1"/>
</dbReference>
<dbReference type="InterPro" id="IPR010994">
    <property type="entry name" value="RuvA_2-like"/>
</dbReference>
<dbReference type="InterPro" id="IPR003593">
    <property type="entry name" value="AAA+_ATPase"/>
</dbReference>
<dbReference type="GO" id="GO:0009338">
    <property type="term" value="C:exodeoxyribonuclease V complex"/>
    <property type="evidence" value="ECO:0007669"/>
    <property type="project" value="TreeGrafter"/>
</dbReference>
<dbReference type="Pfam" id="PF13538">
    <property type="entry name" value="UvrD_C_2"/>
    <property type="match status" value="1"/>
</dbReference>
<dbReference type="HAMAP" id="MF_01488">
    <property type="entry name" value="RecD2"/>
    <property type="match status" value="1"/>
</dbReference>
<sequence>MEQEILYGAVKAVVFQNPENGYTVLRLLTQDGETVTVVGTIPMTAVGERLSITGHWTAHASYGKQFEAEVLERFMPESRNEILAFLSSRAVKGVGEKTAQRIVAAFGEKSLEVLENEPELLAQVPGISSSKAREISDNFRRQVGMRRLMEFLAGYHLPAALALRLYRAYGELAVDAVREDPYMLSQPYFGASFALVDRFALELGVEADDSRRIEAGVLFELSYNQSAGHVFIPRGKLAQATAALLNLPLPAVEEAVTALAETGRLETEQVAGLEACYLPELHEAEVYLAQRLREMASQPPEHPAQLEQLLQALERESDIRYAPQQLEAIRAAAEHRVVIVTGGPGTGKTTTMAGILRLFDKLGRKTLLAAPTGRAAKRLSECTGREASTIHRLLEAQFDTESGALCFFHDEDTPLKADALVVDETSMVDLPLMQALMQALPGKCRLVLVGDPDQLPSVGPGNVFSDLIRSGIVPTVRLTEIFRQAQESLIVMNAHAINQGILPELGSKDRDFFFLRRVTAQAVAETIQDLCVRRLPKNMGIDPADIQVLSPTRKGECGTRRLNQLLQAVLNPPAPDKREKASGDFSFREGDRVMQIRNNYDILWKKPDGSQGTGIFNGDVGRITAISLAEEQLTVAFDDREAVYDFAMLPELEPAYAMTVHKSQGSEYRAVVLAAWPGSQYLLTRSVLYTAVTRAKSLLIAVGDENVIAAMTGNDRQTRRYSGLKLRLQGRVGP</sequence>
<dbReference type="Gene3D" id="1.10.150.20">
    <property type="entry name" value="5' to 3' exonuclease, C-terminal subdomain"/>
    <property type="match status" value="1"/>
</dbReference>
<dbReference type="NCBIfam" id="TIGR01448">
    <property type="entry name" value="recD_rel"/>
    <property type="match status" value="1"/>
</dbReference>
<dbReference type="CDD" id="cd18809">
    <property type="entry name" value="SF1_C_RecD"/>
    <property type="match status" value="1"/>
</dbReference>
<reference evidence="5" key="1">
    <citation type="submission" date="2020-10" db="EMBL/GenBank/DDBJ databases">
        <authorList>
            <person name="Gilroy R."/>
        </authorList>
    </citation>
    <scope>NUCLEOTIDE SEQUENCE</scope>
    <source>
        <strain evidence="5">ChiBcec15-4380</strain>
    </source>
</reference>
<dbReference type="Gene3D" id="3.40.50.300">
    <property type="entry name" value="P-loop containing nucleotide triphosphate hydrolases"/>
    <property type="match status" value="2"/>
</dbReference>
<dbReference type="Pfam" id="PF23139">
    <property type="entry name" value="OB_YrrC"/>
    <property type="match status" value="1"/>
</dbReference>
<dbReference type="Pfam" id="PF14490">
    <property type="entry name" value="HHH_RecD2"/>
    <property type="match status" value="1"/>
</dbReference>
<name>A0A9D1DGW1_9FIRM</name>
<dbReference type="InterPro" id="IPR055446">
    <property type="entry name" value="RecD2_N_OB"/>
</dbReference>
<dbReference type="InterPro" id="IPR041451">
    <property type="entry name" value="RecD2_SH13"/>
</dbReference>
<dbReference type="EMBL" id="DVHE01000028">
    <property type="protein sequence ID" value="HIR50386.1"/>
    <property type="molecule type" value="Genomic_DNA"/>
</dbReference>
<dbReference type="PANTHER" id="PTHR43788:SF6">
    <property type="entry name" value="DNA HELICASE B"/>
    <property type="match status" value="1"/>
</dbReference>
<dbReference type="CDD" id="cd17933">
    <property type="entry name" value="DEXSc_RecD-like"/>
    <property type="match status" value="1"/>
</dbReference>
<comment type="caution">
    <text evidence="5">The sequence shown here is derived from an EMBL/GenBank/DDBJ whole genome shotgun (WGS) entry which is preliminary data.</text>
</comment>
<dbReference type="GO" id="GO:0043139">
    <property type="term" value="F:5'-3' DNA helicase activity"/>
    <property type="evidence" value="ECO:0007669"/>
    <property type="project" value="UniProtKB-UniRule"/>
</dbReference>
<dbReference type="Pfam" id="PF13245">
    <property type="entry name" value="AAA_19"/>
    <property type="match status" value="1"/>
</dbReference>
<dbReference type="GO" id="GO:0006310">
    <property type="term" value="P:DNA recombination"/>
    <property type="evidence" value="ECO:0007669"/>
    <property type="project" value="InterPro"/>
</dbReference>
<dbReference type="GO" id="GO:0003677">
    <property type="term" value="F:DNA binding"/>
    <property type="evidence" value="ECO:0007669"/>
    <property type="project" value="UniProtKB-UniRule"/>
</dbReference>
<dbReference type="InterPro" id="IPR050534">
    <property type="entry name" value="Coronavir_polyprotein_1ab"/>
</dbReference>
<dbReference type="GO" id="GO:0017116">
    <property type="term" value="F:single-stranded DNA helicase activity"/>
    <property type="evidence" value="ECO:0007669"/>
    <property type="project" value="TreeGrafter"/>
</dbReference>
<keyword evidence="3" id="KW-0378">Hydrolase</keyword>
<gene>
    <name evidence="3" type="primary">recD2</name>
    <name evidence="5" type="ORF">IAA53_03740</name>
</gene>
<evidence type="ECO:0000313" key="5">
    <source>
        <dbReference type="EMBL" id="HIR50386.1"/>
    </source>
</evidence>
<evidence type="ECO:0000313" key="6">
    <source>
        <dbReference type="Proteomes" id="UP000824239"/>
    </source>
</evidence>
<dbReference type="Pfam" id="PF18335">
    <property type="entry name" value="SH3_13"/>
    <property type="match status" value="1"/>
</dbReference>
<dbReference type="Gene3D" id="2.30.30.940">
    <property type="match status" value="1"/>
</dbReference>
<keyword evidence="1 3" id="KW-0547">Nucleotide-binding</keyword>
<dbReference type="GO" id="GO:0016787">
    <property type="term" value="F:hydrolase activity"/>
    <property type="evidence" value="ECO:0007669"/>
    <property type="project" value="UniProtKB-KW"/>
</dbReference>
<protein>
    <recommendedName>
        <fullName evidence="3">ATP-dependent RecD2 DNA helicase</fullName>
        <ecNumber evidence="3">5.6.2.3</ecNumber>
    </recommendedName>
    <alternativeName>
        <fullName evidence="3">DNA 5'-3' helicase subunit RecD2</fullName>
    </alternativeName>
</protein>
<comment type="catalytic activity">
    <reaction evidence="3">
        <text>ATP + H2O = ADP + phosphate + H(+)</text>
        <dbReference type="Rhea" id="RHEA:13065"/>
        <dbReference type="ChEBI" id="CHEBI:15377"/>
        <dbReference type="ChEBI" id="CHEBI:15378"/>
        <dbReference type="ChEBI" id="CHEBI:30616"/>
        <dbReference type="ChEBI" id="CHEBI:43474"/>
        <dbReference type="ChEBI" id="CHEBI:456216"/>
        <dbReference type="EC" id="5.6.2.3"/>
    </reaction>
</comment>
<dbReference type="GO" id="GO:0005524">
    <property type="term" value="F:ATP binding"/>
    <property type="evidence" value="ECO:0007669"/>
    <property type="project" value="UniProtKB-UniRule"/>
</dbReference>
<dbReference type="SUPFAM" id="SSF47781">
    <property type="entry name" value="RuvA domain 2-like"/>
    <property type="match status" value="1"/>
</dbReference>
<dbReference type="Proteomes" id="UP000824239">
    <property type="component" value="Unassembled WGS sequence"/>
</dbReference>
<feature type="binding site" evidence="3">
    <location>
        <begin position="345"/>
        <end position="349"/>
    </location>
    <ligand>
        <name>ATP</name>
        <dbReference type="ChEBI" id="CHEBI:30616"/>
    </ligand>
</feature>
<evidence type="ECO:0000256" key="2">
    <source>
        <dbReference type="ARBA" id="ARBA00022840"/>
    </source>
</evidence>
<dbReference type="InterPro" id="IPR027785">
    <property type="entry name" value="UvrD-like_helicase_C"/>
</dbReference>
<dbReference type="SUPFAM" id="SSF52540">
    <property type="entry name" value="P-loop containing nucleoside triphosphate hydrolases"/>
    <property type="match status" value="1"/>
</dbReference>
<dbReference type="Gene3D" id="1.10.10.2220">
    <property type="match status" value="1"/>
</dbReference>
<dbReference type="Pfam" id="PF14520">
    <property type="entry name" value="HHH_5"/>
    <property type="match status" value="1"/>
</dbReference>
<organism evidence="5 6">
    <name type="scientific">Candidatus Avoscillospira avicola</name>
    <dbReference type="NCBI Taxonomy" id="2840706"/>
    <lineage>
        <taxon>Bacteria</taxon>
        <taxon>Bacillati</taxon>
        <taxon>Bacillota</taxon>
        <taxon>Clostridia</taxon>
        <taxon>Eubacteriales</taxon>
        <taxon>Oscillospiraceae</taxon>
        <taxon>Oscillospiraceae incertae sedis</taxon>
        <taxon>Candidatus Avoscillospira</taxon>
    </lineage>
</organism>
<feature type="domain" description="AAA+ ATPase" evidence="4">
    <location>
        <begin position="334"/>
        <end position="479"/>
    </location>
</feature>